<dbReference type="InterPro" id="IPR011990">
    <property type="entry name" value="TPR-like_helical_dom_sf"/>
</dbReference>
<dbReference type="Pfam" id="PF03704">
    <property type="entry name" value="BTAD"/>
    <property type="match status" value="1"/>
</dbReference>
<dbReference type="SUPFAM" id="SSF52540">
    <property type="entry name" value="P-loop containing nucleoside triphosphate hydrolases"/>
    <property type="match status" value="1"/>
</dbReference>
<dbReference type="AlphaFoldDB" id="A0A8J7G924"/>
<sequence>MMDTLRFEVLGSVRAWRGDSELNVGAPQQRAVLSVLLLRRGRLATVDELVDALWETDPPPRAVGALRTYTSRLRAVLGPETLRSAAGGYVLDAPELDLATFEGRIAAARRATDPGTAAGLVHDALALWQGEPLAGVPGPYAAAQRDRLTEEWLAALEYRIELDLHLGRHARLVGELAELTARHPLREGLRASQMLALYRSGRQGEALKAFADTHELLVEELGADPGSALRELHHQILNGTVPDAGAEVAVPAQLPADVPDFTGRAGEVDAARAVLTGAGQRPMSVVAVSGAGGAGKTTFALHLAHLVRDRFPDGQLYVDLRGVGPAPREADAVLAAFLAAFGVPIERLPDDLAERAALFRSTVADRRVLVVLDNARDAAQVRSLLPGTAGCVVVVTSRARLVDLHASHVVHLDALPVNDALDLLGRIVGGHRTAAEPDAAIDLVRLCDHLPLAVRIAGARLAARPEWRIGTVVDRLTDERHRLDELRAGDLAVEATILAGYDTLEPELARALRLLALPEAASLSVRAASVLLGVAEPAAESLMERLVDLSLLGARAPGRYRFHDLVRVVARKLAAATEPAAERTAVIRALLEDYLATVKSLIRVAVPGSATLVGQLADTTSPGERLADRDAARRWLAAEHSALLEAVRQVAGWPEPPVRVAADLLFGLRDTLDWDHHWSETEHAARTVGAAAARVGDRWAEGRARGVGCTLLQARGRVADVEAELPGVRRRAAQAGDALNLAYISRLSGSVAMAMGRPEQAAGLWAEALVAFEEAGDGVGAASTLANRAAALAGLGRFDDALEAGERARTLHREHGFAEGEGHALHTLGRIARRAGQPELAADYHQASLAIYRAEGYRGRGMGWMLFRLAEAQLDAGRAGDAAASAAESTRMLRELGDQVGMGQALGVLGRALEAAGDHRAAADCWREGHAALARAGSPLAAGLAELAAGR</sequence>
<dbReference type="InterPro" id="IPR016032">
    <property type="entry name" value="Sig_transdc_resp-reg_C-effctor"/>
</dbReference>
<keyword evidence="8" id="KW-1185">Reference proteome</keyword>
<accession>A0A8J7G924</accession>
<dbReference type="InterPro" id="IPR019734">
    <property type="entry name" value="TPR_rpt"/>
</dbReference>
<dbReference type="Gene3D" id="3.40.50.300">
    <property type="entry name" value="P-loop containing nucleotide triphosphate hydrolases"/>
    <property type="match status" value="1"/>
</dbReference>
<dbReference type="GO" id="GO:0006355">
    <property type="term" value="P:regulation of DNA-templated transcription"/>
    <property type="evidence" value="ECO:0007669"/>
    <property type="project" value="InterPro"/>
</dbReference>
<dbReference type="InterPro" id="IPR003593">
    <property type="entry name" value="AAA+_ATPase"/>
</dbReference>
<dbReference type="InterPro" id="IPR051677">
    <property type="entry name" value="AfsR-DnrI-RedD_regulator"/>
</dbReference>
<dbReference type="SMART" id="SM00028">
    <property type="entry name" value="TPR"/>
    <property type="match status" value="3"/>
</dbReference>
<feature type="domain" description="OmpR/PhoB-type" evidence="6">
    <location>
        <begin position="1"/>
        <end position="93"/>
    </location>
</feature>
<evidence type="ECO:0000313" key="8">
    <source>
        <dbReference type="Proteomes" id="UP000622552"/>
    </source>
</evidence>
<dbReference type="SMART" id="SM00382">
    <property type="entry name" value="AAA"/>
    <property type="match status" value="1"/>
</dbReference>
<organism evidence="7 8">
    <name type="scientific">Longispora fulva</name>
    <dbReference type="NCBI Taxonomy" id="619741"/>
    <lineage>
        <taxon>Bacteria</taxon>
        <taxon>Bacillati</taxon>
        <taxon>Actinomycetota</taxon>
        <taxon>Actinomycetes</taxon>
        <taxon>Micromonosporales</taxon>
        <taxon>Micromonosporaceae</taxon>
        <taxon>Longispora</taxon>
    </lineage>
</organism>
<evidence type="ECO:0000256" key="3">
    <source>
        <dbReference type="ARBA" id="ARBA00023125"/>
    </source>
</evidence>
<dbReference type="InterPro" id="IPR036388">
    <property type="entry name" value="WH-like_DNA-bd_sf"/>
</dbReference>
<dbReference type="SMART" id="SM00862">
    <property type="entry name" value="Trans_reg_C"/>
    <property type="match status" value="1"/>
</dbReference>
<reference evidence="7" key="1">
    <citation type="submission" date="2020-11" db="EMBL/GenBank/DDBJ databases">
        <title>Sequencing the genomes of 1000 actinobacteria strains.</title>
        <authorList>
            <person name="Klenk H.-P."/>
        </authorList>
    </citation>
    <scope>NUCLEOTIDE SEQUENCE</scope>
    <source>
        <strain evidence="7">DSM 45356</strain>
    </source>
</reference>
<dbReference type="PANTHER" id="PTHR35807:SF1">
    <property type="entry name" value="TRANSCRIPTIONAL REGULATOR REDD"/>
    <property type="match status" value="1"/>
</dbReference>
<dbReference type="Gene3D" id="1.25.40.10">
    <property type="entry name" value="Tetratricopeptide repeat domain"/>
    <property type="match status" value="2"/>
</dbReference>
<dbReference type="EMBL" id="JADOUF010000001">
    <property type="protein sequence ID" value="MBG6133884.1"/>
    <property type="molecule type" value="Genomic_DNA"/>
</dbReference>
<dbReference type="GO" id="GO:0003677">
    <property type="term" value="F:DNA binding"/>
    <property type="evidence" value="ECO:0007669"/>
    <property type="project" value="UniProtKB-UniRule"/>
</dbReference>
<comment type="similarity">
    <text evidence="1">Belongs to the AfsR/DnrI/RedD regulatory family.</text>
</comment>
<keyword evidence="2" id="KW-0805">Transcription regulation</keyword>
<dbReference type="GO" id="GO:0043531">
    <property type="term" value="F:ADP binding"/>
    <property type="evidence" value="ECO:0007669"/>
    <property type="project" value="InterPro"/>
</dbReference>
<keyword evidence="3 5" id="KW-0238">DNA-binding</keyword>
<proteinExistence type="inferred from homology"/>
<evidence type="ECO:0000259" key="6">
    <source>
        <dbReference type="PROSITE" id="PS51755"/>
    </source>
</evidence>
<dbReference type="Proteomes" id="UP000622552">
    <property type="component" value="Unassembled WGS sequence"/>
</dbReference>
<evidence type="ECO:0000256" key="1">
    <source>
        <dbReference type="ARBA" id="ARBA00005820"/>
    </source>
</evidence>
<evidence type="ECO:0000256" key="5">
    <source>
        <dbReference type="PROSITE-ProRule" id="PRU01091"/>
    </source>
</evidence>
<dbReference type="PANTHER" id="PTHR35807">
    <property type="entry name" value="TRANSCRIPTIONAL REGULATOR REDD-RELATED"/>
    <property type="match status" value="1"/>
</dbReference>
<dbReference type="InterPro" id="IPR027417">
    <property type="entry name" value="P-loop_NTPase"/>
</dbReference>
<dbReference type="SUPFAM" id="SSF46894">
    <property type="entry name" value="C-terminal effector domain of the bipartite response regulators"/>
    <property type="match status" value="1"/>
</dbReference>
<evidence type="ECO:0000256" key="2">
    <source>
        <dbReference type="ARBA" id="ARBA00023015"/>
    </source>
</evidence>
<dbReference type="Gene3D" id="1.10.10.10">
    <property type="entry name" value="Winged helix-like DNA-binding domain superfamily/Winged helix DNA-binding domain"/>
    <property type="match status" value="1"/>
</dbReference>
<evidence type="ECO:0000256" key="4">
    <source>
        <dbReference type="ARBA" id="ARBA00023163"/>
    </source>
</evidence>
<name>A0A8J7G924_9ACTN</name>
<dbReference type="GO" id="GO:0000160">
    <property type="term" value="P:phosphorelay signal transduction system"/>
    <property type="evidence" value="ECO:0007669"/>
    <property type="project" value="InterPro"/>
</dbReference>
<dbReference type="InterPro" id="IPR001867">
    <property type="entry name" value="OmpR/PhoB-type_DNA-bd"/>
</dbReference>
<feature type="DNA-binding region" description="OmpR/PhoB-type" evidence="5">
    <location>
        <begin position="1"/>
        <end position="93"/>
    </location>
</feature>
<dbReference type="SUPFAM" id="SSF48452">
    <property type="entry name" value="TPR-like"/>
    <property type="match status" value="2"/>
</dbReference>
<dbReference type="PROSITE" id="PS51755">
    <property type="entry name" value="OMPR_PHOB"/>
    <property type="match status" value="1"/>
</dbReference>
<dbReference type="PRINTS" id="PR00364">
    <property type="entry name" value="DISEASERSIST"/>
</dbReference>
<dbReference type="Pfam" id="PF13424">
    <property type="entry name" value="TPR_12"/>
    <property type="match status" value="1"/>
</dbReference>
<dbReference type="SMART" id="SM01043">
    <property type="entry name" value="BTAD"/>
    <property type="match status" value="1"/>
</dbReference>
<comment type="caution">
    <text evidence="7">The sequence shown here is derived from an EMBL/GenBank/DDBJ whole genome shotgun (WGS) entry which is preliminary data.</text>
</comment>
<dbReference type="RefSeq" id="WP_197001191.1">
    <property type="nucleotide sequence ID" value="NZ_BONS01000032.1"/>
</dbReference>
<dbReference type="InterPro" id="IPR005158">
    <property type="entry name" value="BTAD"/>
</dbReference>
<evidence type="ECO:0000313" key="7">
    <source>
        <dbReference type="EMBL" id="MBG6133884.1"/>
    </source>
</evidence>
<keyword evidence="4" id="KW-0804">Transcription</keyword>
<dbReference type="CDD" id="cd15831">
    <property type="entry name" value="BTAD"/>
    <property type="match status" value="1"/>
</dbReference>
<gene>
    <name evidence="7" type="ORF">IW245_000078</name>
</gene>
<protein>
    <submittedName>
        <fullName evidence="7">DNA-binding SARP family transcriptional activator/tetratricopeptide (TPR) repeat protein</fullName>
    </submittedName>
</protein>